<evidence type="ECO:0000313" key="9">
    <source>
        <dbReference type="EMBL" id="AXG11882.1"/>
    </source>
</evidence>
<name>A0A345EI60_9EURY</name>
<evidence type="ECO:0000313" key="11">
    <source>
        <dbReference type="Proteomes" id="UP000253273"/>
    </source>
</evidence>
<evidence type="ECO:0000256" key="6">
    <source>
        <dbReference type="ARBA" id="ARBA00022801"/>
    </source>
</evidence>
<reference evidence="9 10" key="1">
    <citation type="submission" date="2018-07" db="EMBL/GenBank/DDBJ databases">
        <title>Genome sequences of Haloplanus sp. CBA1112.</title>
        <authorList>
            <person name="Kim Y.B."/>
            <person name="Roh S.W."/>
        </authorList>
    </citation>
    <scope>NUCLEOTIDE SEQUENCE [LARGE SCALE GENOMIC DNA]</scope>
    <source>
        <strain evidence="9 10">CBA1112</strain>
    </source>
</reference>
<dbReference type="AlphaFoldDB" id="A0A345EI60"/>
<evidence type="ECO:0000256" key="4">
    <source>
        <dbReference type="ARBA" id="ARBA00022737"/>
    </source>
</evidence>
<dbReference type="PANTHER" id="PTHR42926">
    <property type="match status" value="1"/>
</dbReference>
<dbReference type="EMBL" id="CP031148">
    <property type="protein sequence ID" value="AXG11882.1"/>
    <property type="molecule type" value="Genomic_DNA"/>
</dbReference>
<evidence type="ECO:0000313" key="10">
    <source>
        <dbReference type="Proteomes" id="UP000252985"/>
    </source>
</evidence>
<dbReference type="InterPro" id="IPR003593">
    <property type="entry name" value="AAA+_ATPase"/>
</dbReference>
<accession>A0A345EI60</accession>
<accession>A0A345E7J6</accession>
<dbReference type="EMBL" id="CP031150">
    <property type="protein sequence ID" value="AXG08168.1"/>
    <property type="molecule type" value="Genomic_DNA"/>
</dbReference>
<dbReference type="InterPro" id="IPR010624">
    <property type="entry name" value="KaiC_dom"/>
</dbReference>
<dbReference type="InterPro" id="IPR014774">
    <property type="entry name" value="KaiC-like_dom"/>
</dbReference>
<evidence type="ECO:0000259" key="7">
    <source>
        <dbReference type="PROSITE" id="PS51146"/>
    </source>
</evidence>
<dbReference type="SMART" id="SM00382">
    <property type="entry name" value="AAA"/>
    <property type="match status" value="2"/>
</dbReference>
<dbReference type="KEGG" id="haq:DU484_15265"/>
<dbReference type="PANTHER" id="PTHR42926:SF1">
    <property type="entry name" value="CIRCADIAN CLOCK OSCILLATOR PROTEIN KAIC 1"/>
    <property type="match status" value="1"/>
</dbReference>
<dbReference type="GO" id="GO:0016787">
    <property type="term" value="F:hydrolase activity"/>
    <property type="evidence" value="ECO:0007669"/>
    <property type="project" value="UniProtKB-KW"/>
</dbReference>
<keyword evidence="6" id="KW-0378">Hydrolase</keyword>
<organism evidence="9 10">
    <name type="scientific">Haloplanus rubicundus</name>
    <dbReference type="NCBI Taxonomy" id="1547898"/>
    <lineage>
        <taxon>Archaea</taxon>
        <taxon>Methanobacteriati</taxon>
        <taxon>Methanobacteriota</taxon>
        <taxon>Stenosarchaea group</taxon>
        <taxon>Halobacteria</taxon>
        <taxon>Halobacteriales</taxon>
        <taxon>Haloferacaceae</taxon>
        <taxon>Haloplanus</taxon>
    </lineage>
</organism>
<dbReference type="Proteomes" id="UP000253273">
    <property type="component" value="Chromosome"/>
</dbReference>
<dbReference type="PIRSF" id="PIRSF039117">
    <property type="entry name" value="KaiC"/>
    <property type="match status" value="1"/>
</dbReference>
<sequence length="484" mass="52969">MASATTSRLSTGIEGLDEILYGGFLPQRNYLVKGTAGSGKTILGLHFLQAGVDAGDPVLFINVEEDLDDLTANADALGFDTDAIDFLDLSPTADVFVEDRTYDVFDAAEVEQEPLREAIVDRVEALEPTRVVVDPLTQFRYLSTDDYQFRKQVVGLLRFLGQRGATVVFTAQDARNQPTEELEFVADGTIRLESAPYGSTVQVPKFRGSRVKSGDHAYRITDDGMAVFPALAPSDHHGTFTTEPVSSGVVEVDELLDGGIERGTVSVISGPTGVGKTTLGTQFMNAAADRGERSVVYLFEESKSTFLARSEAIGIPVERMTDRGTLDVREMNALELSPQEFARIVREDVEKHDAEIVMVDGIAGYRLTLHGETDMVLKRLHALGRYLKNMGVTTILVDETDSPTGPFTATQENISYLADNIVFLRHLELRGELRKAIGVLKKRTGDFERTLREFEITTDGIVVGDPLTGVQGILTGRPDLLDDE</sequence>
<dbReference type="GO" id="GO:0004674">
    <property type="term" value="F:protein serine/threonine kinase activity"/>
    <property type="evidence" value="ECO:0007669"/>
    <property type="project" value="UniProtKB-EC"/>
</dbReference>
<evidence type="ECO:0000256" key="1">
    <source>
        <dbReference type="ARBA" id="ARBA00012513"/>
    </source>
</evidence>
<dbReference type="InterPro" id="IPR027417">
    <property type="entry name" value="P-loop_NTPase"/>
</dbReference>
<keyword evidence="5" id="KW-0418">Kinase</keyword>
<evidence type="ECO:0000313" key="8">
    <source>
        <dbReference type="EMBL" id="AXG08168.1"/>
    </source>
</evidence>
<dbReference type="KEGG" id="haj:DU500_15285"/>
<dbReference type="SUPFAM" id="SSF52540">
    <property type="entry name" value="P-loop containing nucleoside triphosphate hydrolases"/>
    <property type="match status" value="2"/>
</dbReference>
<dbReference type="PROSITE" id="PS51146">
    <property type="entry name" value="KAIC"/>
    <property type="match status" value="2"/>
</dbReference>
<dbReference type="Pfam" id="PF06745">
    <property type="entry name" value="ATPase"/>
    <property type="match status" value="2"/>
</dbReference>
<feature type="domain" description="KaiC" evidence="7">
    <location>
        <begin position="243"/>
        <end position="477"/>
    </location>
</feature>
<evidence type="ECO:0000256" key="5">
    <source>
        <dbReference type="ARBA" id="ARBA00022777"/>
    </source>
</evidence>
<keyword evidence="3" id="KW-0808">Transferase</keyword>
<dbReference type="RefSeq" id="WP_114587288.1">
    <property type="nucleotide sequence ID" value="NZ_CP031148.1"/>
</dbReference>
<gene>
    <name evidence="9" type="ORF">DU484_15265</name>
    <name evidence="8" type="ORF">DU500_15285</name>
</gene>
<keyword evidence="4" id="KW-0677">Repeat</keyword>
<protein>
    <recommendedName>
        <fullName evidence="1">non-specific serine/threonine protein kinase</fullName>
        <ecNumber evidence="1">2.7.11.1</ecNumber>
    </recommendedName>
</protein>
<evidence type="ECO:0000256" key="2">
    <source>
        <dbReference type="ARBA" id="ARBA00022553"/>
    </source>
</evidence>
<dbReference type="Gene3D" id="3.40.50.300">
    <property type="entry name" value="P-loop containing nucleotide triphosphate hydrolases"/>
    <property type="match status" value="2"/>
</dbReference>
<dbReference type="InterPro" id="IPR051347">
    <property type="entry name" value="Circadian_clock_KaiC-rel"/>
</dbReference>
<dbReference type="EC" id="2.7.11.1" evidence="1"/>
<dbReference type="OrthoDB" id="27015at2157"/>
<dbReference type="Proteomes" id="UP000252985">
    <property type="component" value="Chromosome"/>
</dbReference>
<reference evidence="8 11" key="2">
    <citation type="submission" date="2018-07" db="EMBL/GenBank/DDBJ databases">
        <title>Genome sequences of Haloplanus sp. CBA1113.</title>
        <authorList>
            <person name="Kim Y.B."/>
            <person name="Roh S.W."/>
        </authorList>
    </citation>
    <scope>NUCLEOTIDE SEQUENCE [LARGE SCALE GENOMIC DNA]</scope>
    <source>
        <strain evidence="8 11">CBA1113</strain>
    </source>
</reference>
<dbReference type="InterPro" id="IPR030665">
    <property type="entry name" value="KaiC"/>
</dbReference>
<evidence type="ECO:0000256" key="3">
    <source>
        <dbReference type="ARBA" id="ARBA00022679"/>
    </source>
</evidence>
<keyword evidence="2" id="KW-0597">Phosphoprotein</keyword>
<dbReference type="GeneID" id="37288365"/>
<proteinExistence type="predicted"/>
<feature type="domain" description="KaiC" evidence="7">
    <location>
        <begin position="7"/>
        <end position="241"/>
    </location>
</feature>
<dbReference type="GO" id="GO:0005524">
    <property type="term" value="F:ATP binding"/>
    <property type="evidence" value="ECO:0007669"/>
    <property type="project" value="InterPro"/>
</dbReference>
<keyword evidence="11" id="KW-1185">Reference proteome</keyword>